<protein>
    <submittedName>
        <fullName evidence="2">Retrotransposon protein</fullName>
    </submittedName>
</protein>
<evidence type="ECO:0000313" key="4">
    <source>
        <dbReference type="Proteomes" id="UP000321393"/>
    </source>
</evidence>
<dbReference type="EMBL" id="SSTD01018169">
    <property type="protein sequence ID" value="TYJ98219.1"/>
    <property type="molecule type" value="Genomic_DNA"/>
</dbReference>
<reference evidence="4 5" key="1">
    <citation type="submission" date="2019-08" db="EMBL/GenBank/DDBJ databases">
        <title>Draft genome sequences of two oriental melons (Cucumis melo L. var makuwa).</title>
        <authorList>
            <person name="Kwon S.-Y."/>
        </authorList>
    </citation>
    <scope>NUCLEOTIDE SEQUENCE [LARGE SCALE GENOMIC DNA]</scope>
    <source>
        <strain evidence="5">cv. Chang Bougi</strain>
        <strain evidence="4">cv. SW 3</strain>
        <tissue evidence="2">Leaf</tissue>
    </source>
</reference>
<evidence type="ECO:0000313" key="3">
    <source>
        <dbReference type="EMBL" id="TYJ98219.1"/>
    </source>
</evidence>
<dbReference type="EMBL" id="SSTE01011875">
    <property type="protein sequence ID" value="KAA0050190.1"/>
    <property type="molecule type" value="Genomic_DNA"/>
</dbReference>
<comment type="caution">
    <text evidence="2">The sequence shown here is derived from an EMBL/GenBank/DDBJ whole genome shotgun (WGS) entry which is preliminary data.</text>
</comment>
<proteinExistence type="predicted"/>
<dbReference type="Proteomes" id="UP000321947">
    <property type="component" value="Unassembled WGS sequence"/>
</dbReference>
<sequence length="219" mass="25294">MATSSCAPKHVWTKEEKDTLVECLVELSHPAAKGLFNKPFPYYDELAYVFGCDRMMDGFVKTFDDVGSNKPVEYKRFDMLDGNEEFPSMYSQGIDMSQEDVRASRPSHTSKGRIRSSGSKRKRESQQKGEIEVIHMAIECTNDQLRTIAEWPARALANDTHVRQELLRLLHVMPELTSLDRVLCQRHLLSRMDDMRGFIQMIDDERQNFCRVLLGDISR</sequence>
<evidence type="ECO:0000313" key="5">
    <source>
        <dbReference type="Proteomes" id="UP000321947"/>
    </source>
</evidence>
<feature type="compositionally biased region" description="Basic residues" evidence="1">
    <location>
        <begin position="108"/>
        <end position="123"/>
    </location>
</feature>
<dbReference type="PANTHER" id="PTHR46250">
    <property type="entry name" value="MYB/SANT-LIKE DNA-BINDING DOMAIN PROTEIN-RELATED"/>
    <property type="match status" value="1"/>
</dbReference>
<gene>
    <name evidence="3" type="ORF">E5676_scaffold180G001180</name>
    <name evidence="2" type="ORF">E6C27_scaffold355G00180</name>
</gene>
<dbReference type="Proteomes" id="UP000321393">
    <property type="component" value="Unassembled WGS sequence"/>
</dbReference>
<dbReference type="AlphaFoldDB" id="A0A5A7U4I8"/>
<accession>A0A5A7U4I8</accession>
<name>A0A5A7U4I8_CUCMM</name>
<organism evidence="2 4">
    <name type="scientific">Cucumis melo var. makuwa</name>
    <name type="common">Oriental melon</name>
    <dbReference type="NCBI Taxonomy" id="1194695"/>
    <lineage>
        <taxon>Eukaryota</taxon>
        <taxon>Viridiplantae</taxon>
        <taxon>Streptophyta</taxon>
        <taxon>Embryophyta</taxon>
        <taxon>Tracheophyta</taxon>
        <taxon>Spermatophyta</taxon>
        <taxon>Magnoliopsida</taxon>
        <taxon>eudicotyledons</taxon>
        <taxon>Gunneridae</taxon>
        <taxon>Pentapetalae</taxon>
        <taxon>rosids</taxon>
        <taxon>fabids</taxon>
        <taxon>Cucurbitales</taxon>
        <taxon>Cucurbitaceae</taxon>
        <taxon>Benincaseae</taxon>
        <taxon>Cucumis</taxon>
    </lineage>
</organism>
<evidence type="ECO:0000256" key="1">
    <source>
        <dbReference type="SAM" id="MobiDB-lite"/>
    </source>
</evidence>
<feature type="region of interest" description="Disordered" evidence="1">
    <location>
        <begin position="98"/>
        <end position="129"/>
    </location>
</feature>
<dbReference type="OrthoDB" id="618098at2759"/>
<evidence type="ECO:0000313" key="2">
    <source>
        <dbReference type="EMBL" id="KAA0050190.1"/>
    </source>
</evidence>